<evidence type="ECO:0000313" key="1">
    <source>
        <dbReference type="EMBL" id="KUN54000.1"/>
    </source>
</evidence>
<gene>
    <name evidence="1" type="ORF">AQJ46_50185</name>
</gene>
<dbReference type="RefSeq" id="WP_059212060.1">
    <property type="nucleotide sequence ID" value="NZ_KQ948692.1"/>
</dbReference>
<organism evidence="1 2">
    <name type="scientific">Streptomyces canus</name>
    <dbReference type="NCBI Taxonomy" id="58343"/>
    <lineage>
        <taxon>Bacteria</taxon>
        <taxon>Bacillati</taxon>
        <taxon>Actinomycetota</taxon>
        <taxon>Actinomycetes</taxon>
        <taxon>Kitasatosporales</taxon>
        <taxon>Streptomycetaceae</taxon>
        <taxon>Streptomyces</taxon>
        <taxon>Streptomyces aurantiacus group</taxon>
    </lineage>
</organism>
<proteinExistence type="predicted"/>
<sequence>MSRGLAAALVRDDRLEDAGMHADDRVTCCAHQAWARDCAGRHPRLTAGRLLAGALEIDRIRARARAGVGV</sequence>
<dbReference type="AlphaFoldDB" id="A0A101RJZ2"/>
<accession>A0A101RJZ2</accession>
<dbReference type="Proteomes" id="UP000053669">
    <property type="component" value="Unassembled WGS sequence"/>
</dbReference>
<comment type="caution">
    <text evidence="1">The sequence shown here is derived from an EMBL/GenBank/DDBJ whole genome shotgun (WGS) entry which is preliminary data.</text>
</comment>
<dbReference type="EMBL" id="LMWU01000085">
    <property type="protein sequence ID" value="KUN54000.1"/>
    <property type="molecule type" value="Genomic_DNA"/>
</dbReference>
<reference evidence="1 2" key="1">
    <citation type="submission" date="2015-10" db="EMBL/GenBank/DDBJ databases">
        <title>Draft genome sequence of Streptomyces canus DSM 40017, type strain for the species Streptomyces canus.</title>
        <authorList>
            <person name="Ruckert C."/>
            <person name="Winkler A."/>
            <person name="Kalinowski J."/>
            <person name="Kampfer P."/>
            <person name="Glaeser S."/>
        </authorList>
    </citation>
    <scope>NUCLEOTIDE SEQUENCE [LARGE SCALE GENOMIC DNA]</scope>
    <source>
        <strain evidence="1 2">DSM 40017</strain>
    </source>
</reference>
<protein>
    <submittedName>
        <fullName evidence="1">Uncharacterized protein</fullName>
    </submittedName>
</protein>
<evidence type="ECO:0000313" key="2">
    <source>
        <dbReference type="Proteomes" id="UP000053669"/>
    </source>
</evidence>
<name>A0A101RJZ2_9ACTN</name>